<proteinExistence type="predicted"/>
<protein>
    <submittedName>
        <fullName evidence="1">Uncharacterized protein</fullName>
    </submittedName>
</protein>
<sequence>MSSIEISQADITGLADALDGLRLNGGQKALLSAIVTVAANAMANKAEPGAVVEGTDPTMSFHDQFATAFTPGTVEGAGTPANGLSVMMGTIFKIGRNG</sequence>
<dbReference type="AlphaFoldDB" id="A0A8J3VHI1"/>
<comment type="caution">
    <text evidence="1">The sequence shown here is derived from an EMBL/GenBank/DDBJ whole genome shotgun (WGS) entry which is preliminary data.</text>
</comment>
<accession>A0A8J3VHI1</accession>
<evidence type="ECO:0000313" key="1">
    <source>
        <dbReference type="EMBL" id="GIH06071.1"/>
    </source>
</evidence>
<organism evidence="1 2">
    <name type="scientific">Rhizocola hellebori</name>
    <dbReference type="NCBI Taxonomy" id="1392758"/>
    <lineage>
        <taxon>Bacteria</taxon>
        <taxon>Bacillati</taxon>
        <taxon>Actinomycetota</taxon>
        <taxon>Actinomycetes</taxon>
        <taxon>Micromonosporales</taxon>
        <taxon>Micromonosporaceae</taxon>
        <taxon>Rhizocola</taxon>
    </lineage>
</organism>
<keyword evidence="2" id="KW-1185">Reference proteome</keyword>
<dbReference type="Proteomes" id="UP000612899">
    <property type="component" value="Unassembled WGS sequence"/>
</dbReference>
<gene>
    <name evidence="1" type="ORF">Rhe02_41380</name>
</gene>
<dbReference type="RefSeq" id="WP_203909900.1">
    <property type="nucleotide sequence ID" value="NZ_BONY01000024.1"/>
</dbReference>
<dbReference type="EMBL" id="BONY01000024">
    <property type="protein sequence ID" value="GIH06071.1"/>
    <property type="molecule type" value="Genomic_DNA"/>
</dbReference>
<evidence type="ECO:0000313" key="2">
    <source>
        <dbReference type="Proteomes" id="UP000612899"/>
    </source>
</evidence>
<name>A0A8J3VHI1_9ACTN</name>
<reference evidence="1" key="1">
    <citation type="submission" date="2021-01" db="EMBL/GenBank/DDBJ databases">
        <title>Whole genome shotgun sequence of Rhizocola hellebori NBRC 109834.</title>
        <authorList>
            <person name="Komaki H."/>
            <person name="Tamura T."/>
        </authorList>
    </citation>
    <scope>NUCLEOTIDE SEQUENCE</scope>
    <source>
        <strain evidence="1">NBRC 109834</strain>
    </source>
</reference>